<evidence type="ECO:0000313" key="11">
    <source>
        <dbReference type="Proteomes" id="UP000319817"/>
    </source>
</evidence>
<organism evidence="10 11">
    <name type="scientific">Stieleria marina</name>
    <dbReference type="NCBI Taxonomy" id="1930275"/>
    <lineage>
        <taxon>Bacteria</taxon>
        <taxon>Pseudomonadati</taxon>
        <taxon>Planctomycetota</taxon>
        <taxon>Planctomycetia</taxon>
        <taxon>Pirellulales</taxon>
        <taxon>Pirellulaceae</taxon>
        <taxon>Stieleria</taxon>
    </lineage>
</organism>
<gene>
    <name evidence="10" type="primary">ccpA</name>
    <name evidence="10" type="ORF">K239x_42130</name>
</gene>
<dbReference type="InterPro" id="IPR036909">
    <property type="entry name" value="Cyt_c-like_dom_sf"/>
</dbReference>
<dbReference type="GO" id="GO:0046872">
    <property type="term" value="F:metal ion binding"/>
    <property type="evidence" value="ECO:0007669"/>
    <property type="project" value="UniProtKB-KW"/>
</dbReference>
<comment type="subcellular location">
    <subcellularLocation>
        <location evidence="1">Cell envelope</location>
    </subcellularLocation>
</comment>
<dbReference type="RefSeq" id="WP_419189190.1">
    <property type="nucleotide sequence ID" value="NZ_CP036526.1"/>
</dbReference>
<proteinExistence type="predicted"/>
<feature type="domain" description="Cytochrome c" evidence="9">
    <location>
        <begin position="244"/>
        <end position="395"/>
    </location>
</feature>
<keyword evidence="3 7" id="KW-0479">Metal-binding</keyword>
<evidence type="ECO:0000259" key="9">
    <source>
        <dbReference type="PROSITE" id="PS51007"/>
    </source>
</evidence>
<dbReference type="GO" id="GO:0004130">
    <property type="term" value="F:cytochrome-c peroxidase activity"/>
    <property type="evidence" value="ECO:0007669"/>
    <property type="project" value="UniProtKB-EC"/>
</dbReference>
<dbReference type="GO" id="GO:0009055">
    <property type="term" value="F:electron transfer activity"/>
    <property type="evidence" value="ECO:0007669"/>
    <property type="project" value="InterPro"/>
</dbReference>
<protein>
    <submittedName>
        <fullName evidence="10">Cytochrome c551 peroxidase</fullName>
        <ecNumber evidence="10">1.11.1.5</ecNumber>
    </submittedName>
</protein>
<dbReference type="PROSITE" id="PS51257">
    <property type="entry name" value="PROKAR_LIPOPROTEIN"/>
    <property type="match status" value="1"/>
</dbReference>
<evidence type="ECO:0000256" key="3">
    <source>
        <dbReference type="ARBA" id="ARBA00022723"/>
    </source>
</evidence>
<dbReference type="InterPro" id="IPR004852">
    <property type="entry name" value="Di-haem_cyt_c_peroxidsae"/>
</dbReference>
<sequence length="412" mass="45088">MNRSLFLLCVFVSSVVGCGKPAPEASRTAPADTSVTDAPGNVGQDVDVVGENNRADRQPAKQSAVTLVGKFPPLAPLPELPVPGDNPISDAKTELGKLLFWDDRLSGDVGTSCASCHDPRLGWGDGNALSRGYAGTQHWRNSQTTINTAYLAKLFWAGETPSLESQANSAITGNLAGNGDPVMIEERLAQIPEYVQRFHEAFGGDRPLYDHVLKAIATFERVAMDSRDSPLDQYLAGDESALSEEALRGKVLFEGKAGCIKCHNGALTTDEKFHNLGLPENPLFTKDPLRQISLRYQHYIRGVPESVYRSANTDMGLYYTTKREADIGKFRTPPLRYAAYTAPYMHNGVFETLEEVIDFYDAGGGDAKDKSPLLEPLGLTEDEKWDLLEFLEAMSGDEIRITPPELPKYEAS</sequence>
<evidence type="ECO:0000256" key="6">
    <source>
        <dbReference type="ARBA" id="ARBA00023004"/>
    </source>
</evidence>
<dbReference type="PANTHER" id="PTHR30600">
    <property type="entry name" value="CYTOCHROME C PEROXIDASE-RELATED"/>
    <property type="match status" value="1"/>
</dbReference>
<dbReference type="GO" id="GO:0020037">
    <property type="term" value="F:heme binding"/>
    <property type="evidence" value="ECO:0007669"/>
    <property type="project" value="InterPro"/>
</dbReference>
<accession>A0A517NYK5</accession>
<evidence type="ECO:0000313" key="10">
    <source>
        <dbReference type="EMBL" id="QDT12204.1"/>
    </source>
</evidence>
<dbReference type="GO" id="GO:0030313">
    <property type="term" value="C:cell envelope"/>
    <property type="evidence" value="ECO:0007669"/>
    <property type="project" value="UniProtKB-SubCell"/>
</dbReference>
<evidence type="ECO:0000256" key="1">
    <source>
        <dbReference type="ARBA" id="ARBA00004196"/>
    </source>
</evidence>
<evidence type="ECO:0000256" key="8">
    <source>
        <dbReference type="SAM" id="MobiDB-lite"/>
    </source>
</evidence>
<dbReference type="SUPFAM" id="SSF46626">
    <property type="entry name" value="Cytochrome c"/>
    <property type="match status" value="2"/>
</dbReference>
<keyword evidence="4" id="KW-0732">Signal</keyword>
<evidence type="ECO:0000256" key="2">
    <source>
        <dbReference type="ARBA" id="ARBA00022617"/>
    </source>
</evidence>
<keyword evidence="11" id="KW-1185">Reference proteome</keyword>
<dbReference type="InterPro" id="IPR051395">
    <property type="entry name" value="Cytochrome_c_Peroxidase/MauG"/>
</dbReference>
<keyword evidence="2 7" id="KW-0349">Heme</keyword>
<evidence type="ECO:0000256" key="7">
    <source>
        <dbReference type="PROSITE-ProRule" id="PRU00433"/>
    </source>
</evidence>
<keyword evidence="5 10" id="KW-0560">Oxidoreductase</keyword>
<dbReference type="Gene3D" id="1.10.760.10">
    <property type="entry name" value="Cytochrome c-like domain"/>
    <property type="match status" value="2"/>
</dbReference>
<dbReference type="EMBL" id="CP036526">
    <property type="protein sequence ID" value="QDT12204.1"/>
    <property type="molecule type" value="Genomic_DNA"/>
</dbReference>
<feature type="region of interest" description="Disordered" evidence="8">
    <location>
        <begin position="21"/>
        <end position="43"/>
    </location>
</feature>
<dbReference type="PROSITE" id="PS51007">
    <property type="entry name" value="CYTC"/>
    <property type="match status" value="2"/>
</dbReference>
<reference evidence="10 11" key="1">
    <citation type="submission" date="2019-02" db="EMBL/GenBank/DDBJ databases">
        <title>Deep-cultivation of Planctomycetes and their phenomic and genomic characterization uncovers novel biology.</title>
        <authorList>
            <person name="Wiegand S."/>
            <person name="Jogler M."/>
            <person name="Boedeker C."/>
            <person name="Pinto D."/>
            <person name="Vollmers J."/>
            <person name="Rivas-Marin E."/>
            <person name="Kohn T."/>
            <person name="Peeters S.H."/>
            <person name="Heuer A."/>
            <person name="Rast P."/>
            <person name="Oberbeckmann S."/>
            <person name="Bunk B."/>
            <person name="Jeske O."/>
            <person name="Meyerdierks A."/>
            <person name="Storesund J.E."/>
            <person name="Kallscheuer N."/>
            <person name="Luecker S."/>
            <person name="Lage O.M."/>
            <person name="Pohl T."/>
            <person name="Merkel B.J."/>
            <person name="Hornburger P."/>
            <person name="Mueller R.-W."/>
            <person name="Bruemmer F."/>
            <person name="Labrenz M."/>
            <person name="Spormann A.M."/>
            <person name="Op den Camp H."/>
            <person name="Overmann J."/>
            <person name="Amann R."/>
            <person name="Jetten M.S.M."/>
            <person name="Mascher T."/>
            <person name="Medema M.H."/>
            <person name="Devos D.P."/>
            <person name="Kaster A.-K."/>
            <person name="Ovreas L."/>
            <person name="Rohde M."/>
            <person name="Galperin M.Y."/>
            <person name="Jogler C."/>
        </authorList>
    </citation>
    <scope>NUCLEOTIDE SEQUENCE [LARGE SCALE GENOMIC DNA]</scope>
    <source>
        <strain evidence="10 11">K23_9</strain>
    </source>
</reference>
<evidence type="ECO:0000256" key="4">
    <source>
        <dbReference type="ARBA" id="ARBA00022729"/>
    </source>
</evidence>
<dbReference type="Pfam" id="PF03150">
    <property type="entry name" value="CCP_MauG"/>
    <property type="match status" value="1"/>
</dbReference>
<keyword evidence="10" id="KW-0575">Peroxidase</keyword>
<dbReference type="EC" id="1.11.1.5" evidence="10"/>
<dbReference type="InterPro" id="IPR009056">
    <property type="entry name" value="Cyt_c-like_dom"/>
</dbReference>
<dbReference type="AlphaFoldDB" id="A0A517NYK5"/>
<dbReference type="PANTHER" id="PTHR30600:SF10">
    <property type="entry name" value="BLL6722 PROTEIN"/>
    <property type="match status" value="1"/>
</dbReference>
<dbReference type="Proteomes" id="UP000319817">
    <property type="component" value="Chromosome"/>
</dbReference>
<name>A0A517NYK5_9BACT</name>
<keyword evidence="6 7" id="KW-0408">Iron</keyword>
<feature type="domain" description="Cytochrome c" evidence="9">
    <location>
        <begin position="91"/>
        <end position="199"/>
    </location>
</feature>
<evidence type="ECO:0000256" key="5">
    <source>
        <dbReference type="ARBA" id="ARBA00023002"/>
    </source>
</evidence>